<evidence type="ECO:0000313" key="2">
    <source>
        <dbReference type="Proteomes" id="UP000886595"/>
    </source>
</evidence>
<protein>
    <submittedName>
        <fullName evidence="1">Uncharacterized protein</fullName>
    </submittedName>
</protein>
<evidence type="ECO:0000313" key="1">
    <source>
        <dbReference type="EMBL" id="KAG2285514.1"/>
    </source>
</evidence>
<dbReference type="AlphaFoldDB" id="A0A8X7RAD0"/>
<comment type="caution">
    <text evidence="1">The sequence shown here is derived from an EMBL/GenBank/DDBJ whole genome shotgun (WGS) entry which is preliminary data.</text>
</comment>
<reference evidence="1 2" key="1">
    <citation type="submission" date="2020-02" db="EMBL/GenBank/DDBJ databases">
        <authorList>
            <person name="Ma Q."/>
            <person name="Huang Y."/>
            <person name="Song X."/>
            <person name="Pei D."/>
        </authorList>
    </citation>
    <scope>NUCLEOTIDE SEQUENCE [LARGE SCALE GENOMIC DNA]</scope>
    <source>
        <strain evidence="1">Sxm20200214</strain>
        <tissue evidence="1">Leaf</tissue>
    </source>
</reference>
<dbReference type="Proteomes" id="UP000886595">
    <property type="component" value="Unassembled WGS sequence"/>
</dbReference>
<keyword evidence="2" id="KW-1185">Reference proteome</keyword>
<name>A0A8X7RAD0_BRACI</name>
<dbReference type="EMBL" id="JAAMPC010000010">
    <property type="protein sequence ID" value="KAG2285514.1"/>
    <property type="molecule type" value="Genomic_DNA"/>
</dbReference>
<organism evidence="1 2">
    <name type="scientific">Brassica carinata</name>
    <name type="common">Ethiopian mustard</name>
    <name type="synonym">Abyssinian cabbage</name>
    <dbReference type="NCBI Taxonomy" id="52824"/>
    <lineage>
        <taxon>Eukaryota</taxon>
        <taxon>Viridiplantae</taxon>
        <taxon>Streptophyta</taxon>
        <taxon>Embryophyta</taxon>
        <taxon>Tracheophyta</taxon>
        <taxon>Spermatophyta</taxon>
        <taxon>Magnoliopsida</taxon>
        <taxon>eudicotyledons</taxon>
        <taxon>Gunneridae</taxon>
        <taxon>Pentapetalae</taxon>
        <taxon>rosids</taxon>
        <taxon>malvids</taxon>
        <taxon>Brassicales</taxon>
        <taxon>Brassicaceae</taxon>
        <taxon>Brassiceae</taxon>
        <taxon>Brassica</taxon>
    </lineage>
</organism>
<gene>
    <name evidence="1" type="ORF">Bca52824_045118</name>
</gene>
<sequence>MSYLESFSPAPIHLRSSSSLTDCLSLCNSDDSSLQLIWFLHLQAYLHLQRCWIFSCKIVGIEGSIVGVDVLFPIRRSTSFGSSVRALVKIGSSVVRLRRRRSSVASSGSGGRKWFLVLTRVH</sequence>
<accession>A0A8X7RAD0</accession>
<proteinExistence type="predicted"/>